<dbReference type="InterPro" id="IPR006439">
    <property type="entry name" value="HAD-SF_hydro_IA"/>
</dbReference>
<dbReference type="PANTHER" id="PTHR43611:SF3">
    <property type="entry name" value="FLAVIN MONONUCLEOTIDE HYDROLASE 1, CHLOROPLATIC"/>
    <property type="match status" value="1"/>
</dbReference>
<gene>
    <name evidence="1" type="ORF">ATO3_14850</name>
</gene>
<accession>A0A225NPA3</accession>
<evidence type="ECO:0000313" key="2">
    <source>
        <dbReference type="Proteomes" id="UP000215377"/>
    </source>
</evidence>
<dbReference type="InterPro" id="IPR036412">
    <property type="entry name" value="HAD-like_sf"/>
</dbReference>
<dbReference type="Pfam" id="PF00702">
    <property type="entry name" value="Hydrolase"/>
    <property type="match status" value="1"/>
</dbReference>
<name>A0A225NPA3_9RHOB</name>
<evidence type="ECO:0000313" key="1">
    <source>
        <dbReference type="EMBL" id="OWU72959.1"/>
    </source>
</evidence>
<keyword evidence="2" id="KW-1185">Reference proteome</keyword>
<dbReference type="EMBL" id="AQQR01000005">
    <property type="protein sequence ID" value="OWU72959.1"/>
    <property type="molecule type" value="Genomic_DNA"/>
</dbReference>
<reference evidence="1 2" key="1">
    <citation type="submission" date="2013-04" db="EMBL/GenBank/DDBJ databases">
        <title>Oceanicola sp. 22II1-22F33 Genome Sequencing.</title>
        <authorList>
            <person name="Lai Q."/>
            <person name="Li G."/>
            <person name="Shao Z."/>
        </authorList>
    </citation>
    <scope>NUCLEOTIDE SEQUENCE [LARGE SCALE GENOMIC DNA]</scope>
    <source>
        <strain evidence="1 2">22II1-22F33</strain>
    </source>
</reference>
<dbReference type="NCBIfam" id="TIGR01509">
    <property type="entry name" value="HAD-SF-IA-v3"/>
    <property type="match status" value="1"/>
</dbReference>
<dbReference type="Gene3D" id="3.40.50.1000">
    <property type="entry name" value="HAD superfamily/HAD-like"/>
    <property type="match status" value="1"/>
</dbReference>
<organism evidence="1 2">
    <name type="scientific">Marinibacterium profundimaris</name>
    <dbReference type="NCBI Taxonomy" id="1679460"/>
    <lineage>
        <taxon>Bacteria</taxon>
        <taxon>Pseudomonadati</taxon>
        <taxon>Pseudomonadota</taxon>
        <taxon>Alphaproteobacteria</taxon>
        <taxon>Rhodobacterales</taxon>
        <taxon>Paracoccaceae</taxon>
        <taxon>Marinibacterium</taxon>
    </lineage>
</organism>
<dbReference type="RefSeq" id="WP_088650657.1">
    <property type="nucleotide sequence ID" value="NZ_AQQR01000005.1"/>
</dbReference>
<dbReference type="InterPro" id="IPR023214">
    <property type="entry name" value="HAD_sf"/>
</dbReference>
<proteinExistence type="predicted"/>
<evidence type="ECO:0008006" key="3">
    <source>
        <dbReference type="Google" id="ProtNLM"/>
    </source>
</evidence>
<dbReference type="AlphaFoldDB" id="A0A225NPA3"/>
<sequence>MSSGDFDLVVWDFDGVLNANIVDGRFVWADGLERDLGIDSNAFSDFVFRSGRMREVISGRLDLHDLVGPWLADQGHAINARDFVAYWWKKDARPDREIIALSERLSERLAVRQVIGTNNEQHRARYIEEDMGIGRLVERIFASGRMGVAKPDAGFFRQIEDWAGVPSDRILLIDDLGKNIASAQNLGWQVFHFTPATRAALPARLGL</sequence>
<dbReference type="SUPFAM" id="SSF56784">
    <property type="entry name" value="HAD-like"/>
    <property type="match status" value="1"/>
</dbReference>
<dbReference type="OrthoDB" id="9807742at2"/>
<dbReference type="PANTHER" id="PTHR43611">
    <property type="entry name" value="ALPHA-D-GLUCOSE 1-PHOSPHATE PHOSPHATASE"/>
    <property type="match status" value="1"/>
</dbReference>
<dbReference type="Proteomes" id="UP000215377">
    <property type="component" value="Unassembled WGS sequence"/>
</dbReference>
<protein>
    <recommendedName>
        <fullName evidence="3">Haloacid dehalogenase</fullName>
    </recommendedName>
</protein>
<comment type="caution">
    <text evidence="1">The sequence shown here is derived from an EMBL/GenBank/DDBJ whole genome shotgun (WGS) entry which is preliminary data.</text>
</comment>